<gene>
    <name evidence="3" type="ORF">ACFSE6_08950</name>
</gene>
<dbReference type="RefSeq" id="WP_388005303.1">
    <property type="nucleotide sequence ID" value="NZ_JBHUEE010000004.1"/>
</dbReference>
<dbReference type="Pfam" id="PF09084">
    <property type="entry name" value="NMT1"/>
    <property type="match status" value="1"/>
</dbReference>
<evidence type="ECO:0000313" key="3">
    <source>
        <dbReference type="EMBL" id="MFD1717961.1"/>
    </source>
</evidence>
<dbReference type="PANTHER" id="PTHR31528:SF15">
    <property type="entry name" value="RIBOFLAVIN-BINDING PROTEIN RIBY"/>
    <property type="match status" value="1"/>
</dbReference>
<proteinExistence type="predicted"/>
<feature type="domain" description="SsuA/THI5-like" evidence="2">
    <location>
        <begin position="54"/>
        <end position="265"/>
    </location>
</feature>
<keyword evidence="4" id="KW-1185">Reference proteome</keyword>
<keyword evidence="1" id="KW-0732">Signal</keyword>
<dbReference type="Gene3D" id="3.40.190.10">
    <property type="entry name" value="Periplasmic binding protein-like II"/>
    <property type="match status" value="2"/>
</dbReference>
<dbReference type="InterPro" id="IPR015168">
    <property type="entry name" value="SsuA/THI5"/>
</dbReference>
<reference evidence="4" key="1">
    <citation type="journal article" date="2019" name="Int. J. Syst. Evol. Microbiol.">
        <title>The Global Catalogue of Microorganisms (GCM) 10K type strain sequencing project: providing services to taxonomists for standard genome sequencing and annotation.</title>
        <authorList>
            <consortium name="The Broad Institute Genomics Platform"/>
            <consortium name="The Broad Institute Genome Sequencing Center for Infectious Disease"/>
            <person name="Wu L."/>
            <person name="Ma J."/>
        </authorList>
    </citation>
    <scope>NUCLEOTIDE SEQUENCE [LARGE SCALE GENOMIC DNA]</scope>
    <source>
        <strain evidence="4">JCM 17130</strain>
    </source>
</reference>
<dbReference type="EMBL" id="JBHUEE010000004">
    <property type="protein sequence ID" value="MFD1717961.1"/>
    <property type="molecule type" value="Genomic_DNA"/>
</dbReference>
<feature type="chain" id="PRO_5045419039" evidence="1">
    <location>
        <begin position="25"/>
        <end position="343"/>
    </location>
</feature>
<evidence type="ECO:0000259" key="2">
    <source>
        <dbReference type="Pfam" id="PF09084"/>
    </source>
</evidence>
<feature type="signal peptide" evidence="1">
    <location>
        <begin position="1"/>
        <end position="24"/>
    </location>
</feature>
<dbReference type="InterPro" id="IPR027939">
    <property type="entry name" value="NMT1/THI5"/>
</dbReference>
<evidence type="ECO:0000256" key="1">
    <source>
        <dbReference type="SAM" id="SignalP"/>
    </source>
</evidence>
<comment type="caution">
    <text evidence="3">The sequence shown here is derived from an EMBL/GenBank/DDBJ whole genome shotgun (WGS) entry which is preliminary data.</text>
</comment>
<sequence length="343" mass="35642">MNRPSFARVGALTGAGVLALSACATPGGSVDNPSPGAGTPTTFTVGLTYTPDIQFAPFYVAAEQGYYDDAGLDVTLRHHGASEGLFGAIESGREDVVVAGGDEMLQARSQGTPLLDVATLYQEYPVTAIVPDESDIRSAGDLAGRTVGVPGPFGETYFGLLALLDEAGLAEDDVRVEHIGYTQQAALTAGHVDAVMGFVNNDAVQFEAAGESVRTIPIAEGDAPLVGIGLGVLDETAEREPEAVAALVEATLRGVRDVIEDPEAAIEASSAHVPDLATEEQRAAARATLDATVPLYGRQEEVGAQDPRTWRAMAELMDAHGLLAGPVPGGEAWTDEFLPSRTN</sequence>
<name>A0ABW4L3B1_9MICO</name>
<dbReference type="PROSITE" id="PS51257">
    <property type="entry name" value="PROKAR_LIPOPROTEIN"/>
    <property type="match status" value="1"/>
</dbReference>
<protein>
    <submittedName>
        <fullName evidence="3">ABC transporter substrate-binding protein</fullName>
    </submittedName>
</protein>
<organism evidence="3 4">
    <name type="scientific">Georgenia deserti</name>
    <dbReference type="NCBI Taxonomy" id="2093781"/>
    <lineage>
        <taxon>Bacteria</taxon>
        <taxon>Bacillati</taxon>
        <taxon>Actinomycetota</taxon>
        <taxon>Actinomycetes</taxon>
        <taxon>Micrococcales</taxon>
        <taxon>Bogoriellaceae</taxon>
        <taxon>Georgenia</taxon>
    </lineage>
</organism>
<dbReference type="SUPFAM" id="SSF53850">
    <property type="entry name" value="Periplasmic binding protein-like II"/>
    <property type="match status" value="1"/>
</dbReference>
<dbReference type="PANTHER" id="PTHR31528">
    <property type="entry name" value="4-AMINO-5-HYDROXYMETHYL-2-METHYLPYRIMIDINE PHOSPHATE SYNTHASE THI11-RELATED"/>
    <property type="match status" value="1"/>
</dbReference>
<accession>A0ABW4L3B1</accession>
<dbReference type="Proteomes" id="UP001597277">
    <property type="component" value="Unassembled WGS sequence"/>
</dbReference>
<evidence type="ECO:0000313" key="4">
    <source>
        <dbReference type="Proteomes" id="UP001597277"/>
    </source>
</evidence>